<organism evidence="1 2">
    <name type="scientific">Alcaligenes xylosoxydans xylosoxydans</name>
    <name type="common">Achromobacter xylosoxidans</name>
    <dbReference type="NCBI Taxonomy" id="85698"/>
    <lineage>
        <taxon>Bacteria</taxon>
        <taxon>Pseudomonadati</taxon>
        <taxon>Pseudomonadota</taxon>
        <taxon>Betaproteobacteria</taxon>
        <taxon>Burkholderiales</taxon>
        <taxon>Alcaligenaceae</taxon>
        <taxon>Achromobacter</taxon>
    </lineage>
</organism>
<evidence type="ECO:0000313" key="2">
    <source>
        <dbReference type="Proteomes" id="UP000060602"/>
    </source>
</evidence>
<proteinExistence type="predicted"/>
<accession>A0A120LI56</accession>
<name>A0A120LI56_ALCXX</name>
<protein>
    <submittedName>
        <fullName evidence="1">Uncharacterized protein</fullName>
    </submittedName>
</protein>
<dbReference type="Proteomes" id="UP000060602">
    <property type="component" value="Chromosome"/>
</dbReference>
<sequence>MSIQPDTFRIHDVRRYPLCLFDPAQVHPGYAAQWETEMEALLAAGQPFTVAYVELDPAEPHEDRKQRGLWLKHNKARLGQLCKAQISVEPDAGRRAEADRQGQLAARAFGIPHEAVATLEEAVALTRRLTRPLPDRPADAYDMRGWENIS</sequence>
<evidence type="ECO:0000313" key="1">
    <source>
        <dbReference type="EMBL" id="AMG39363.1"/>
    </source>
</evidence>
<dbReference type="AlphaFoldDB" id="A0A120LI56"/>
<gene>
    <name evidence="1" type="ORF">AL504_27110</name>
</gene>
<dbReference type="RefSeq" id="WP_061073774.1">
    <property type="nucleotide sequence ID" value="NZ_CP014060.2"/>
</dbReference>
<reference evidence="2" key="1">
    <citation type="submission" date="2015-12" db="EMBL/GenBank/DDBJ databases">
        <title>FDA dAtabase for Regulatory Grade micrObial Sequences (FDA-ARGOS): Supporting development and validation of Infectious Disease Dx tests.</title>
        <authorList>
            <person name="Case J."/>
            <person name="Tallon L."/>
            <person name="Sadzewicz L."/>
            <person name="Sengamalay N."/>
            <person name="Ott S."/>
            <person name="Godinez A."/>
            <person name="Nagaraj S."/>
            <person name="Nadendla S."/>
            <person name="Sichtig H."/>
        </authorList>
    </citation>
    <scope>NUCLEOTIDE SEQUENCE [LARGE SCALE GENOMIC DNA]</scope>
    <source>
        <strain evidence="2">FDAARGOS_147</strain>
    </source>
</reference>
<dbReference type="EMBL" id="CP014060">
    <property type="protein sequence ID" value="AMG39363.1"/>
    <property type="molecule type" value="Genomic_DNA"/>
</dbReference>